<evidence type="ECO:0008006" key="5">
    <source>
        <dbReference type="Google" id="ProtNLM"/>
    </source>
</evidence>
<reference evidence="4" key="2">
    <citation type="journal article" date="2015" name="ISME J.">
        <title>A new class of marine Euryarchaeota group II from the Mediterranean deep chlorophyll maximum.</title>
        <authorList>
            <person name="Martin-Cuadrado A.B."/>
            <person name="Garcia-Heredia I."/>
            <person name="Molto A.G."/>
            <person name="Lopez-Ubeda R."/>
            <person name="Kimes N."/>
            <person name="Lopez-Garcia P."/>
            <person name="Moreira D."/>
            <person name="Rodriguez-Valera F."/>
        </authorList>
    </citation>
    <scope>NUCLEOTIDE SEQUENCE</scope>
</reference>
<evidence type="ECO:0000259" key="1">
    <source>
        <dbReference type="Pfam" id="PF01022"/>
    </source>
</evidence>
<dbReference type="Gene3D" id="1.10.10.10">
    <property type="entry name" value="Winged helix-like DNA-binding domain superfamily/Winged helix DNA-binding domain"/>
    <property type="match status" value="2"/>
</dbReference>
<dbReference type="CDD" id="cd00090">
    <property type="entry name" value="HTH_ARSR"/>
    <property type="match status" value="2"/>
</dbReference>
<dbReference type="AlphaFoldDB" id="A0A1B1TFV0"/>
<dbReference type="EMBL" id="KP211925">
    <property type="protein sequence ID" value="ANV81148.1"/>
    <property type="molecule type" value="Genomic_DNA"/>
</dbReference>
<dbReference type="InterPro" id="IPR036388">
    <property type="entry name" value="WH-like_DNA-bd_sf"/>
</dbReference>
<name>A0A1B1TFV0_9ARCH</name>
<dbReference type="InterPro" id="IPR011991">
    <property type="entry name" value="ArsR-like_HTH"/>
</dbReference>
<protein>
    <recommendedName>
        <fullName evidence="5">HTH arsR-type domain-containing protein</fullName>
    </recommendedName>
</protein>
<dbReference type="InterPro" id="IPR038144">
    <property type="entry name" value="IPI"/>
</dbReference>
<dbReference type="InterPro" id="IPR056504">
    <property type="entry name" value="HTH_HVO_0163_N"/>
</dbReference>
<reference evidence="4" key="1">
    <citation type="submission" date="2014-11" db="EMBL/GenBank/DDBJ databases">
        <authorList>
            <person name="Zhu J."/>
            <person name="Qi W."/>
            <person name="Song R."/>
        </authorList>
    </citation>
    <scope>NUCLEOTIDE SEQUENCE</scope>
</reference>
<accession>A0A1B1TFV0</accession>
<dbReference type="PANTHER" id="PTHR36216:SF1">
    <property type="entry name" value="HTH ARSR-TYPE DOMAIN-CONTAINING PROTEIN"/>
    <property type="match status" value="1"/>
</dbReference>
<evidence type="ECO:0000313" key="4">
    <source>
        <dbReference type="EMBL" id="ANV81148.1"/>
    </source>
</evidence>
<dbReference type="GO" id="GO:0003700">
    <property type="term" value="F:DNA-binding transcription factor activity"/>
    <property type="evidence" value="ECO:0007669"/>
    <property type="project" value="InterPro"/>
</dbReference>
<dbReference type="SUPFAM" id="SSF46785">
    <property type="entry name" value="Winged helix' DNA-binding domain"/>
    <property type="match status" value="2"/>
</dbReference>
<dbReference type="Pfam" id="PF12690">
    <property type="entry name" value="BsuPI"/>
    <property type="match status" value="1"/>
</dbReference>
<sequence>MAEASRVLIGLVCCLFILSAIPQTSGQEEVDFNQLNLAFDNQFDEWYEVGDTLDINPILTNSGDQITIPNDPSCGTYIIINDLEMNPVFDNSNNCRDQEQQLIIQQMETIDLQSWQWDFTDSSGELVPSGVYSVNLIHSKTEIMSSKDIYFQQDVVFDDSLELILDLTTLGDLEDRDGHHLIGVTLANPTSNEIILPHEDSCRLIYSLNGEEKMLNSCFGENLKLNNWEHSYIDGIFIEKGSLLEGDNLIKITTPGEDLISELIIENNNPIDDNYAQLDEQILVSTSQNIGIESDHISFISYSINLENTDDELTELTFTDTCKFQMYIIDDRARKIYDTSEQQTCQDIQTSHAIESGEVLTFDLPEWYLEDENKCYIDSGTYTFILEIVQYSVTAIEQFEYSEAYRNPECSEDMIGFESQYTISGDEITSFISLTPSNPIIKINEQCIVSVSITPVGEDIEFDDSINTYCDYQSGNYFEIPISDDGVIGSLDFQSTIDIPQLMDRDSIELILMAEHSLGDEGVKSHSFTHIYDYTQEVFKIQKWQLEGLWTNIGTGQVECWMISNDENSYLLGESSQLPSWKPQNNWKGDYLVSESKTSNELCQAQFDLGEIEIHSVYSEEKIIIEEQVVVKENDQIQREQVTPEEIAQTAIVIVSTTSMFAILGLFVVNTESLRIPTTAAGLWLLGLIGKTQETTDGRFQRGRLMGYLTANPGCHFRALMAALGMSNGQITHHLRLLEQQELIWRLRDGRLVRYYPLNNSLYPGMSPEQLPIPPLSPDPNSLQGKILSLLDDEHQYGKFPTQAELAIKLEKSQQLISHHLRTLQKFGLVEKRKMGIKNRYKLTKEALFLLETDIEFKD</sequence>
<evidence type="ECO:0000259" key="2">
    <source>
        <dbReference type="Pfam" id="PF12690"/>
    </source>
</evidence>
<feature type="domain" description="HVO-0163 N-terminal HTH" evidence="3">
    <location>
        <begin position="701"/>
        <end position="758"/>
    </location>
</feature>
<feature type="domain" description="Intracellular proteinase inhibitor BsuPI" evidence="2">
    <location>
        <begin position="301"/>
        <end position="389"/>
    </location>
</feature>
<dbReference type="Pfam" id="PF01022">
    <property type="entry name" value="HTH_5"/>
    <property type="match status" value="1"/>
</dbReference>
<dbReference type="InterPro" id="IPR036390">
    <property type="entry name" value="WH_DNA-bd_sf"/>
</dbReference>
<feature type="domain" description="HTH arsR-type" evidence="1">
    <location>
        <begin position="804"/>
        <end position="832"/>
    </location>
</feature>
<dbReference type="Gene3D" id="2.60.40.2360">
    <property type="entry name" value="Intracellular proteinase inhibitor BsuPI"/>
    <property type="match status" value="1"/>
</dbReference>
<dbReference type="InterPro" id="IPR020481">
    <property type="entry name" value="Intracell_prot_inh_BsuPI"/>
</dbReference>
<organism evidence="4">
    <name type="scientific">uncultured Poseidoniia archaeon</name>
    <dbReference type="NCBI Taxonomy" id="1697135"/>
    <lineage>
        <taxon>Archaea</taxon>
        <taxon>Methanobacteriati</taxon>
        <taxon>Thermoplasmatota</taxon>
        <taxon>Candidatus Poseidoniia</taxon>
        <taxon>environmental samples</taxon>
    </lineage>
</organism>
<dbReference type="InterPro" id="IPR001845">
    <property type="entry name" value="HTH_ArsR_DNA-bd_dom"/>
</dbReference>
<proteinExistence type="predicted"/>
<dbReference type="Pfam" id="PF24266">
    <property type="entry name" value="HTH_HVO_0163_N"/>
    <property type="match status" value="1"/>
</dbReference>
<dbReference type="PANTHER" id="PTHR36216">
    <property type="entry name" value="TRANSCRIPTIONAL REGULATOR, TRMB"/>
    <property type="match status" value="1"/>
</dbReference>
<evidence type="ECO:0000259" key="3">
    <source>
        <dbReference type="Pfam" id="PF24266"/>
    </source>
</evidence>